<organism evidence="1 2">
    <name type="scientific">Artomyces pyxidatus</name>
    <dbReference type="NCBI Taxonomy" id="48021"/>
    <lineage>
        <taxon>Eukaryota</taxon>
        <taxon>Fungi</taxon>
        <taxon>Dikarya</taxon>
        <taxon>Basidiomycota</taxon>
        <taxon>Agaricomycotina</taxon>
        <taxon>Agaricomycetes</taxon>
        <taxon>Russulales</taxon>
        <taxon>Auriscalpiaceae</taxon>
        <taxon>Artomyces</taxon>
    </lineage>
</organism>
<dbReference type="Proteomes" id="UP000814140">
    <property type="component" value="Unassembled WGS sequence"/>
</dbReference>
<sequence>MGWNWCVCSLFPPLLGADIQGRCNRIFLPIVAEISFNILMLVRDPDPLQAASNRLSSYLHLDFKRIPTPIGPQACLSAHSGSTAWNLEVSTRQVLKLISTSNGTRLHRRSLASTFNTSLDVHLSDSFGCQLKTGTLEGRPLDSCCTFMSWTTNKGGTRTCLIRTQLASATYGYHRGYVPCDPWIPFESHQTRYQSRVEGSRQDLEAVAYTYIRRGSSKADIKHKTSISDNVRDRPIVLDRGPVSSRLRQLQSEILSSLQQPLAVL</sequence>
<proteinExistence type="predicted"/>
<reference evidence="1" key="2">
    <citation type="journal article" date="2022" name="New Phytol.">
        <title>Evolutionary transition to the ectomycorrhizal habit in the genomes of a hyperdiverse lineage of mushroom-forming fungi.</title>
        <authorList>
            <person name="Looney B."/>
            <person name="Miyauchi S."/>
            <person name="Morin E."/>
            <person name="Drula E."/>
            <person name="Courty P.E."/>
            <person name="Kohler A."/>
            <person name="Kuo A."/>
            <person name="LaButti K."/>
            <person name="Pangilinan J."/>
            <person name="Lipzen A."/>
            <person name="Riley R."/>
            <person name="Andreopoulos W."/>
            <person name="He G."/>
            <person name="Johnson J."/>
            <person name="Nolan M."/>
            <person name="Tritt A."/>
            <person name="Barry K.W."/>
            <person name="Grigoriev I.V."/>
            <person name="Nagy L.G."/>
            <person name="Hibbett D."/>
            <person name="Henrissat B."/>
            <person name="Matheny P.B."/>
            <person name="Labbe J."/>
            <person name="Martin F.M."/>
        </authorList>
    </citation>
    <scope>NUCLEOTIDE SEQUENCE</scope>
    <source>
        <strain evidence="1">HHB10654</strain>
    </source>
</reference>
<evidence type="ECO:0000313" key="2">
    <source>
        <dbReference type="Proteomes" id="UP000814140"/>
    </source>
</evidence>
<name>A0ACB8SRR3_9AGAM</name>
<keyword evidence="2" id="KW-1185">Reference proteome</keyword>
<evidence type="ECO:0000313" key="1">
    <source>
        <dbReference type="EMBL" id="KAI0058923.1"/>
    </source>
</evidence>
<dbReference type="EMBL" id="MU277230">
    <property type="protein sequence ID" value="KAI0058923.1"/>
    <property type="molecule type" value="Genomic_DNA"/>
</dbReference>
<comment type="caution">
    <text evidence="1">The sequence shown here is derived from an EMBL/GenBank/DDBJ whole genome shotgun (WGS) entry which is preliminary data.</text>
</comment>
<accession>A0ACB8SRR3</accession>
<protein>
    <submittedName>
        <fullName evidence="1">Uncharacterized protein</fullName>
    </submittedName>
</protein>
<reference evidence="1" key="1">
    <citation type="submission" date="2021-03" db="EMBL/GenBank/DDBJ databases">
        <authorList>
            <consortium name="DOE Joint Genome Institute"/>
            <person name="Ahrendt S."/>
            <person name="Looney B.P."/>
            <person name="Miyauchi S."/>
            <person name="Morin E."/>
            <person name="Drula E."/>
            <person name="Courty P.E."/>
            <person name="Chicoki N."/>
            <person name="Fauchery L."/>
            <person name="Kohler A."/>
            <person name="Kuo A."/>
            <person name="Labutti K."/>
            <person name="Pangilinan J."/>
            <person name="Lipzen A."/>
            <person name="Riley R."/>
            <person name="Andreopoulos W."/>
            <person name="He G."/>
            <person name="Johnson J."/>
            <person name="Barry K.W."/>
            <person name="Grigoriev I.V."/>
            <person name="Nagy L."/>
            <person name="Hibbett D."/>
            <person name="Henrissat B."/>
            <person name="Matheny P.B."/>
            <person name="Labbe J."/>
            <person name="Martin F."/>
        </authorList>
    </citation>
    <scope>NUCLEOTIDE SEQUENCE</scope>
    <source>
        <strain evidence="1">HHB10654</strain>
    </source>
</reference>
<gene>
    <name evidence="1" type="ORF">BV25DRAFT_1840605</name>
</gene>